<dbReference type="PANTHER" id="PTHR24221">
    <property type="entry name" value="ATP-BINDING CASSETTE SUB-FAMILY B"/>
    <property type="match status" value="1"/>
</dbReference>
<reference evidence="11 12" key="1">
    <citation type="submission" date="2023-03" db="EMBL/GenBank/DDBJ databases">
        <title>Roseibium porphyridii sp. nov. and Roseibium rhodosorbium sp. nov. isolated from marine algae, Porphyridium cruentum and Rhodosorus marinus, respectively.</title>
        <authorList>
            <person name="Lee M.W."/>
            <person name="Choi B.J."/>
            <person name="Lee J.K."/>
            <person name="Choi D.G."/>
            <person name="Baek J.H."/>
            <person name="Bayburt H."/>
            <person name="Kim J.M."/>
            <person name="Han D.M."/>
            <person name="Kim K.H."/>
            <person name="Jeon C.O."/>
        </authorList>
    </citation>
    <scope>NUCLEOTIDE SEQUENCE [LARGE SCALE GENOMIC DNA]</scope>
    <source>
        <strain evidence="11 12">KMA01</strain>
    </source>
</reference>
<dbReference type="PANTHER" id="PTHR24221:SF261">
    <property type="entry name" value="GLUTATHIONE_L-CYSTEINE TRANSPORT SYSTEM ATP-BINDING_PERMEASE PROTEIN CYDD"/>
    <property type="match status" value="1"/>
</dbReference>
<dbReference type="Pfam" id="PF00664">
    <property type="entry name" value="ABC_membrane"/>
    <property type="match status" value="1"/>
</dbReference>
<evidence type="ECO:0000256" key="1">
    <source>
        <dbReference type="ARBA" id="ARBA00004651"/>
    </source>
</evidence>
<evidence type="ECO:0000259" key="10">
    <source>
        <dbReference type="PROSITE" id="PS50929"/>
    </source>
</evidence>
<dbReference type="PROSITE" id="PS50929">
    <property type="entry name" value="ABC_TM1F"/>
    <property type="match status" value="1"/>
</dbReference>
<dbReference type="Gene3D" id="1.20.1560.10">
    <property type="entry name" value="ABC transporter type 1, transmembrane domain"/>
    <property type="match status" value="1"/>
</dbReference>
<evidence type="ECO:0000256" key="8">
    <source>
        <dbReference type="SAM" id="Phobius"/>
    </source>
</evidence>
<dbReference type="Gene3D" id="3.40.50.300">
    <property type="entry name" value="P-loop containing nucleotide triphosphate hydrolases"/>
    <property type="match status" value="1"/>
</dbReference>
<dbReference type="Pfam" id="PF00005">
    <property type="entry name" value="ABC_tran"/>
    <property type="match status" value="1"/>
</dbReference>
<comment type="subcellular location">
    <subcellularLocation>
        <location evidence="1">Cell membrane</location>
        <topology evidence="1">Multi-pass membrane protein</topology>
    </subcellularLocation>
</comment>
<dbReference type="SMART" id="SM00382">
    <property type="entry name" value="AAA"/>
    <property type="match status" value="1"/>
</dbReference>
<keyword evidence="3 8" id="KW-0812">Transmembrane</keyword>
<feature type="transmembrane region" description="Helical" evidence="8">
    <location>
        <begin position="128"/>
        <end position="148"/>
    </location>
</feature>
<evidence type="ECO:0000313" key="12">
    <source>
        <dbReference type="Proteomes" id="UP001209803"/>
    </source>
</evidence>
<keyword evidence="6 8" id="KW-1133">Transmembrane helix</keyword>
<keyword evidence="4" id="KW-0547">Nucleotide-binding</keyword>
<sequence>MLVLSDVLWIAQAGLIASALASALSSLNVSNPLDVQLPVGFLMLMALLVGLIAIVRVLLQVAAQKKSRFAARHIKSRTRSELLNVAVSRSPALPFPSSGAFAVHIGEQVDLLGPYYQNFKPQETRLKLVPLAIVLVTLWFSWLAALILVVSGPMIPIFMALIGSRAKAASAERQEELTRLSGSLLDRIKGMETLRLFGAVDRTREDIRRAGDTFRVGTMRVLKIAFLSSTVLELFSALGIAFCAVYVGFSLLGEFQVGTWGAPLSYAQGLFVLLLAPEFFAPLRAFAVAYHDRAAGLAAQQKLTDLINETSATADCSQVNSSSEMRPDKFFLVPPRIRFVGVSVTHSDYPIFKDLNLEILSGEMLFLKGESGSGKTTLLDCILGFHQPAEGEVRIGDQRLSDVLVPLRENVMWLSQSPRLFHGSLKANLIKGIRNGNEVTDQELHAALRLAGAGELVERLPHGLATQLGEDGFGLSVGEIRRVALARAAMRKEAVLLLADEPTAGLDPQTATDVINGLTVLSNGRTSLIATHDPLVLGLQGRQLDVAVLRCPAELAAT</sequence>
<dbReference type="InterPro" id="IPR039421">
    <property type="entry name" value="Type_1_exporter"/>
</dbReference>
<dbReference type="InterPro" id="IPR003439">
    <property type="entry name" value="ABC_transporter-like_ATP-bd"/>
</dbReference>
<name>A0ABY8F0W6_9HYPH</name>
<accession>A0ABY8F0W6</accession>
<dbReference type="EMBL" id="CP120863">
    <property type="protein sequence ID" value="WFE87924.1"/>
    <property type="molecule type" value="Genomic_DNA"/>
</dbReference>
<evidence type="ECO:0000256" key="6">
    <source>
        <dbReference type="ARBA" id="ARBA00022989"/>
    </source>
</evidence>
<keyword evidence="7 8" id="KW-0472">Membrane</keyword>
<proteinExistence type="inferred from homology"/>
<gene>
    <name evidence="11" type="primary">cydD</name>
    <name evidence="11" type="ORF">K1718_17360</name>
</gene>
<dbReference type="RefSeq" id="WP_285806020.1">
    <property type="nucleotide sequence ID" value="NZ_CP120863.1"/>
</dbReference>
<dbReference type="Proteomes" id="UP001209803">
    <property type="component" value="Chromosome"/>
</dbReference>
<feature type="transmembrane region" description="Helical" evidence="8">
    <location>
        <begin position="269"/>
        <end position="290"/>
    </location>
</feature>
<dbReference type="InterPro" id="IPR027417">
    <property type="entry name" value="P-loop_NTPase"/>
</dbReference>
<keyword evidence="12" id="KW-1185">Reference proteome</keyword>
<dbReference type="PROSITE" id="PS50893">
    <property type="entry name" value="ABC_TRANSPORTER_2"/>
    <property type="match status" value="1"/>
</dbReference>
<feature type="domain" description="ABC transporter" evidence="9">
    <location>
        <begin position="337"/>
        <end position="557"/>
    </location>
</feature>
<evidence type="ECO:0000313" key="11">
    <source>
        <dbReference type="EMBL" id="WFE87924.1"/>
    </source>
</evidence>
<evidence type="ECO:0000256" key="5">
    <source>
        <dbReference type="ARBA" id="ARBA00022840"/>
    </source>
</evidence>
<dbReference type="InterPro" id="IPR011527">
    <property type="entry name" value="ABC1_TM_dom"/>
</dbReference>
<dbReference type="InterPro" id="IPR014216">
    <property type="entry name" value="ABC_transptr_CydD"/>
</dbReference>
<dbReference type="InterPro" id="IPR003593">
    <property type="entry name" value="AAA+_ATPase"/>
</dbReference>
<feature type="transmembrane region" description="Helical" evidence="8">
    <location>
        <begin position="39"/>
        <end position="59"/>
    </location>
</feature>
<dbReference type="NCBIfam" id="TIGR02857">
    <property type="entry name" value="CydD"/>
    <property type="match status" value="1"/>
</dbReference>
<dbReference type="SUPFAM" id="SSF52540">
    <property type="entry name" value="P-loop containing nucleoside triphosphate hydrolases"/>
    <property type="match status" value="1"/>
</dbReference>
<evidence type="ECO:0000256" key="4">
    <source>
        <dbReference type="ARBA" id="ARBA00022741"/>
    </source>
</evidence>
<evidence type="ECO:0000256" key="7">
    <source>
        <dbReference type="ARBA" id="ARBA00023136"/>
    </source>
</evidence>
<keyword evidence="5" id="KW-0067">ATP-binding</keyword>
<dbReference type="CDD" id="cd18584">
    <property type="entry name" value="ABC_6TM_AarD_CydD"/>
    <property type="match status" value="1"/>
</dbReference>
<feature type="domain" description="ABC transmembrane type-1" evidence="10">
    <location>
        <begin position="1"/>
        <end position="295"/>
    </location>
</feature>
<dbReference type="PROSITE" id="PS00211">
    <property type="entry name" value="ABC_TRANSPORTER_1"/>
    <property type="match status" value="1"/>
</dbReference>
<dbReference type="InterPro" id="IPR036640">
    <property type="entry name" value="ABC1_TM_sf"/>
</dbReference>
<organism evidence="11 12">
    <name type="scientific">Roseibium porphyridii</name>
    <dbReference type="NCBI Taxonomy" id="2866279"/>
    <lineage>
        <taxon>Bacteria</taxon>
        <taxon>Pseudomonadati</taxon>
        <taxon>Pseudomonadota</taxon>
        <taxon>Alphaproteobacteria</taxon>
        <taxon>Hyphomicrobiales</taxon>
        <taxon>Stappiaceae</taxon>
        <taxon>Roseibium</taxon>
    </lineage>
</organism>
<protein>
    <submittedName>
        <fullName evidence="11">Thiol reductant ABC exporter subunit CydD</fullName>
    </submittedName>
</protein>
<evidence type="ECO:0000256" key="2">
    <source>
        <dbReference type="ARBA" id="ARBA00005417"/>
    </source>
</evidence>
<feature type="transmembrane region" description="Helical" evidence="8">
    <location>
        <begin position="224"/>
        <end position="249"/>
    </location>
</feature>
<dbReference type="InterPro" id="IPR017871">
    <property type="entry name" value="ABC_transporter-like_CS"/>
</dbReference>
<evidence type="ECO:0000259" key="9">
    <source>
        <dbReference type="PROSITE" id="PS50893"/>
    </source>
</evidence>
<evidence type="ECO:0000256" key="3">
    <source>
        <dbReference type="ARBA" id="ARBA00022692"/>
    </source>
</evidence>
<comment type="similarity">
    <text evidence="2">Belongs to the ABC transporter superfamily.</text>
</comment>
<dbReference type="SUPFAM" id="SSF90123">
    <property type="entry name" value="ABC transporter transmembrane region"/>
    <property type="match status" value="1"/>
</dbReference>